<evidence type="ECO:0000313" key="2">
    <source>
        <dbReference type="EMBL" id="MEB3023000.1"/>
    </source>
</evidence>
<gene>
    <name evidence="2" type="ORF">K6T79_18315</name>
</gene>
<feature type="region of interest" description="Disordered" evidence="1">
    <location>
        <begin position="63"/>
        <end position="83"/>
    </location>
</feature>
<protein>
    <submittedName>
        <fullName evidence="2">Uncharacterized protein</fullName>
    </submittedName>
</protein>
<keyword evidence="3" id="KW-1185">Reference proteome</keyword>
<evidence type="ECO:0000256" key="1">
    <source>
        <dbReference type="SAM" id="MobiDB-lite"/>
    </source>
</evidence>
<sequence>MSDPTMHNRLYAAGWDTFARGDTFEPEADPVVREYAAGLSVGDQLAAEIRGIWSRGFRDAREEASVDVGPVSDDYPQAEGGAW</sequence>
<dbReference type="EMBL" id="JAYJJR010000013">
    <property type="protein sequence ID" value="MEB3023000.1"/>
    <property type="molecule type" value="Genomic_DNA"/>
</dbReference>
<comment type="caution">
    <text evidence="2">The sequence shown here is derived from an EMBL/GenBank/DDBJ whole genome shotgun (WGS) entry which is preliminary data.</text>
</comment>
<dbReference type="RefSeq" id="WP_329780264.1">
    <property type="nucleotide sequence ID" value="NZ_JAYJJR010000013.1"/>
</dbReference>
<organism evidence="2 3">
    <name type="scientific">[Mycobacterium] crassicus</name>
    <dbReference type="NCBI Taxonomy" id="2872309"/>
    <lineage>
        <taxon>Bacteria</taxon>
        <taxon>Bacillati</taxon>
        <taxon>Actinomycetota</taxon>
        <taxon>Actinomycetes</taxon>
        <taxon>Mycobacteriales</taxon>
        <taxon>Mycobacteriaceae</taxon>
        <taxon>Mycolicibacter</taxon>
    </lineage>
</organism>
<proteinExistence type="predicted"/>
<dbReference type="Proteomes" id="UP001299596">
    <property type="component" value="Unassembled WGS sequence"/>
</dbReference>
<accession>A0ABU5XL37</accession>
<name>A0ABU5XL37_9MYCO</name>
<evidence type="ECO:0000313" key="3">
    <source>
        <dbReference type="Proteomes" id="UP001299596"/>
    </source>
</evidence>
<reference evidence="2 3" key="1">
    <citation type="submission" date="2023-12" db="EMBL/GenBank/DDBJ databases">
        <title>Description of new species of Mycobacterium terrae complex isolated from sewage at the Sao Paulo Zoological Park Foundation in Brazil.</title>
        <authorList>
            <person name="Romagnoli C.L."/>
            <person name="Conceicao E.C."/>
            <person name="Machado E."/>
            <person name="Barreto L.B.P.F."/>
            <person name="Sharma A."/>
            <person name="Silva N.M."/>
            <person name="Marques L.E."/>
            <person name="Juliana M.A."/>
            <person name="Lourenco M.C.S."/>
            <person name="Digiampietri L.A."/>
            <person name="Suffys P.N."/>
            <person name="Viana-Niero C."/>
        </authorList>
    </citation>
    <scope>NUCLEOTIDE SEQUENCE [LARGE SCALE GENOMIC DNA]</scope>
    <source>
        <strain evidence="2 3">MYC098</strain>
    </source>
</reference>